<feature type="compositionally biased region" description="Basic and acidic residues" evidence="1">
    <location>
        <begin position="39"/>
        <end position="64"/>
    </location>
</feature>
<dbReference type="STRING" id="418459.E3LBQ3"/>
<dbReference type="KEGG" id="pgr:PGTG_19578"/>
<evidence type="ECO:0008006" key="4">
    <source>
        <dbReference type="Google" id="ProtNLM"/>
    </source>
</evidence>
<dbReference type="InParanoid" id="E3LBQ3"/>
<dbReference type="RefSeq" id="XP_003338397.2">
    <property type="nucleotide sequence ID" value="XM_003338349.2"/>
</dbReference>
<feature type="region of interest" description="Disordered" evidence="1">
    <location>
        <begin position="39"/>
        <end position="81"/>
    </location>
</feature>
<dbReference type="Pfam" id="PF24987">
    <property type="entry name" value="HEAT_EF3_N"/>
    <property type="match status" value="1"/>
</dbReference>
<dbReference type="EMBL" id="DS178423">
    <property type="protein sequence ID" value="EFP93978.2"/>
    <property type="molecule type" value="Genomic_DNA"/>
</dbReference>
<sequence>MLLLPSWSKLSRSVSQSTLLLSLGPQAFVRLGLDKINDQQNHHQHPDSDSSDSRHKRAGSEPLHHPNKKRPKRRPIRRGCGLEENRDRKRVLICFGSSRWNGQEFSGHLRVEIYRISQDFDQYIFGSVDANPVSLLTHLPRENSFSWLNSWPSWILKFVLGMFMTALRMARVAQEFPRLPPIYQWTRTSAREVTCTLLSEHCTQSVGHAVEPFLLAHGDHQVLNELVEALGDKLPAVSGAALSAVNSLVKIMTPWTRHLILRVLLNRIATASKWQVETGALKVLDVVVVSAAKKNAHAMPEFVPVLATAIWDTTADVKKAARSSLTKSFPVDAPTLSLMVNSNDYLEYSGIRLLSF</sequence>
<dbReference type="Gene3D" id="1.25.10.10">
    <property type="entry name" value="Leucine-rich Repeat Variant"/>
    <property type="match status" value="1"/>
</dbReference>
<proteinExistence type="predicted"/>
<evidence type="ECO:0000313" key="3">
    <source>
        <dbReference type="Proteomes" id="UP000008783"/>
    </source>
</evidence>
<accession>E3LBQ3</accession>
<reference evidence="3" key="2">
    <citation type="journal article" date="2011" name="Proc. Natl. Acad. Sci. U.S.A.">
        <title>Obligate biotrophy features unraveled by the genomic analysis of rust fungi.</title>
        <authorList>
            <person name="Duplessis S."/>
            <person name="Cuomo C.A."/>
            <person name="Lin Y.-C."/>
            <person name="Aerts A."/>
            <person name="Tisserant E."/>
            <person name="Veneault-Fourrey C."/>
            <person name="Joly D.L."/>
            <person name="Hacquard S."/>
            <person name="Amselem J."/>
            <person name="Cantarel B.L."/>
            <person name="Chiu R."/>
            <person name="Coutinho P.M."/>
            <person name="Feau N."/>
            <person name="Field M."/>
            <person name="Frey P."/>
            <person name="Gelhaye E."/>
            <person name="Goldberg J."/>
            <person name="Grabherr M.G."/>
            <person name="Kodira C.D."/>
            <person name="Kohler A."/>
            <person name="Kuees U."/>
            <person name="Lindquist E.A."/>
            <person name="Lucas S.M."/>
            <person name="Mago R."/>
            <person name="Mauceli E."/>
            <person name="Morin E."/>
            <person name="Murat C."/>
            <person name="Pangilinan J.L."/>
            <person name="Park R."/>
            <person name="Pearson M."/>
            <person name="Quesneville H."/>
            <person name="Rouhier N."/>
            <person name="Sakthikumar S."/>
            <person name="Salamov A.A."/>
            <person name="Schmutz J."/>
            <person name="Selles B."/>
            <person name="Shapiro H."/>
            <person name="Tanguay P."/>
            <person name="Tuskan G.A."/>
            <person name="Henrissat B."/>
            <person name="Van de Peer Y."/>
            <person name="Rouze P."/>
            <person name="Ellis J.G."/>
            <person name="Dodds P.N."/>
            <person name="Schein J.E."/>
            <person name="Zhong S."/>
            <person name="Hamelin R.C."/>
            <person name="Grigoriev I.V."/>
            <person name="Szabo L.J."/>
            <person name="Martin F."/>
        </authorList>
    </citation>
    <scope>NUCLEOTIDE SEQUENCE [LARGE SCALE GENOMIC DNA]</scope>
    <source>
        <strain evidence="3">CRL 75-36-700-3 / race SCCL</strain>
    </source>
</reference>
<evidence type="ECO:0000256" key="1">
    <source>
        <dbReference type="SAM" id="MobiDB-lite"/>
    </source>
</evidence>
<dbReference type="AlphaFoldDB" id="E3LBQ3"/>
<organism evidence="2 3">
    <name type="scientific">Puccinia graminis f. sp. tritici (strain CRL 75-36-700-3 / race SCCL)</name>
    <name type="common">Black stem rust fungus</name>
    <dbReference type="NCBI Taxonomy" id="418459"/>
    <lineage>
        <taxon>Eukaryota</taxon>
        <taxon>Fungi</taxon>
        <taxon>Dikarya</taxon>
        <taxon>Basidiomycota</taxon>
        <taxon>Pucciniomycotina</taxon>
        <taxon>Pucciniomycetes</taxon>
        <taxon>Pucciniales</taxon>
        <taxon>Pucciniaceae</taxon>
        <taxon>Puccinia</taxon>
    </lineage>
</organism>
<name>E3LBQ3_PUCGT</name>
<dbReference type="GeneID" id="10535591"/>
<gene>
    <name evidence="2" type="ORF">PGTG_19578</name>
</gene>
<evidence type="ECO:0000313" key="2">
    <source>
        <dbReference type="EMBL" id="EFP93978.2"/>
    </source>
</evidence>
<dbReference type="Proteomes" id="UP000008783">
    <property type="component" value="Unassembled WGS sequence"/>
</dbReference>
<dbReference type="SUPFAM" id="SSF48371">
    <property type="entry name" value="ARM repeat"/>
    <property type="match status" value="1"/>
</dbReference>
<dbReference type="InterPro" id="IPR016024">
    <property type="entry name" value="ARM-type_fold"/>
</dbReference>
<feature type="compositionally biased region" description="Basic residues" evidence="1">
    <location>
        <begin position="65"/>
        <end position="77"/>
    </location>
</feature>
<dbReference type="VEuPathDB" id="FungiDB:PGTG_19578"/>
<dbReference type="OrthoDB" id="3258948at2759"/>
<reference key="1">
    <citation type="submission" date="2007-01" db="EMBL/GenBank/DDBJ databases">
        <title>The Genome Sequence of Puccinia graminis f. sp. tritici Strain CRL 75-36-700-3.</title>
        <authorList>
            <consortium name="The Broad Institute Genome Sequencing Platform"/>
            <person name="Birren B."/>
            <person name="Lander E."/>
            <person name="Galagan J."/>
            <person name="Nusbaum C."/>
            <person name="Devon K."/>
            <person name="Cuomo C."/>
            <person name="Jaffe D."/>
            <person name="Butler J."/>
            <person name="Alvarez P."/>
            <person name="Gnerre S."/>
            <person name="Grabherr M."/>
            <person name="Mauceli E."/>
            <person name="Brockman W."/>
            <person name="Young S."/>
            <person name="LaButti K."/>
            <person name="Sykes S."/>
            <person name="DeCaprio D."/>
            <person name="Crawford M."/>
            <person name="Koehrsen M."/>
            <person name="Engels R."/>
            <person name="Montgomery P."/>
            <person name="Pearson M."/>
            <person name="Howarth C."/>
            <person name="Larson L."/>
            <person name="White J."/>
            <person name="Zeng Q."/>
            <person name="Kodira C."/>
            <person name="Yandava C."/>
            <person name="Alvarado L."/>
            <person name="O'Leary S."/>
            <person name="Szabo L."/>
            <person name="Dean R."/>
            <person name="Schein J."/>
        </authorList>
    </citation>
    <scope>NUCLEOTIDE SEQUENCE</scope>
    <source>
        <strain>CRL 75-36-700-3</strain>
    </source>
</reference>
<dbReference type="InterPro" id="IPR011989">
    <property type="entry name" value="ARM-like"/>
</dbReference>
<keyword evidence="3" id="KW-1185">Reference proteome</keyword>
<protein>
    <recommendedName>
        <fullName evidence="4">Translational elongation factor EF-1 alpha</fullName>
    </recommendedName>
</protein>
<dbReference type="HOGENOM" id="CLU_778755_0_0_1"/>